<proteinExistence type="predicted"/>
<evidence type="ECO:0000313" key="1">
    <source>
        <dbReference type="EMBL" id="RNL78172.1"/>
    </source>
</evidence>
<reference evidence="1 2" key="1">
    <citation type="submission" date="2018-10" db="EMBL/GenBank/DDBJ databases">
        <title>Sinomicrobium pectinilyticum sp. nov., a pectinase-producing bacterium isolated from alkaline and saline soil, and emended description of the genus Sinomicrobium.</title>
        <authorList>
            <person name="Cheng B."/>
            <person name="Li C."/>
            <person name="Lai Q."/>
            <person name="Du M."/>
            <person name="Shao Z."/>
            <person name="Xu P."/>
            <person name="Yang C."/>
        </authorList>
    </citation>
    <scope>NUCLEOTIDE SEQUENCE [LARGE SCALE GENOMIC DNA]</scope>
    <source>
        <strain evidence="1 2">5DNS001</strain>
    </source>
</reference>
<protein>
    <submittedName>
        <fullName evidence="1">Uncharacterized protein</fullName>
    </submittedName>
</protein>
<dbReference type="AlphaFoldDB" id="A0A3N0DRC7"/>
<dbReference type="EMBL" id="RJTM01000135">
    <property type="protein sequence ID" value="RNL78172.1"/>
    <property type="molecule type" value="Genomic_DNA"/>
</dbReference>
<comment type="caution">
    <text evidence="1">The sequence shown here is derived from an EMBL/GenBank/DDBJ whole genome shotgun (WGS) entry which is preliminary data.</text>
</comment>
<gene>
    <name evidence="1" type="ORF">ED312_19415</name>
</gene>
<sequence>MEYEKAVLYEIFPAWIDSVYSAPYSHILPPPPPPPPPSPVPQGQHQLKMDTTTISGSTPIYNRKWVIAVQDSVLPLEPSDREDFEDFFTTSGLIPDTTDISHGYKIDLDKLKTGKDITFIYRSESENTDIISLSRIQFDTTGSYGVFWGEVYCGRLCAEGIRVSIRKINGKWVIHDMEVLYVS</sequence>
<organism evidence="1 2">
    <name type="scientific">Sinomicrobium pectinilyticum</name>
    <dbReference type="NCBI Taxonomy" id="1084421"/>
    <lineage>
        <taxon>Bacteria</taxon>
        <taxon>Pseudomonadati</taxon>
        <taxon>Bacteroidota</taxon>
        <taxon>Flavobacteriia</taxon>
        <taxon>Flavobacteriales</taxon>
        <taxon>Flavobacteriaceae</taxon>
        <taxon>Sinomicrobium</taxon>
    </lineage>
</organism>
<name>A0A3N0DRC7_SINP1</name>
<accession>A0A3N0DRC7</accession>
<keyword evidence="2" id="KW-1185">Reference proteome</keyword>
<dbReference type="Proteomes" id="UP000267469">
    <property type="component" value="Unassembled WGS sequence"/>
</dbReference>
<evidence type="ECO:0000313" key="2">
    <source>
        <dbReference type="Proteomes" id="UP000267469"/>
    </source>
</evidence>